<keyword evidence="2" id="KW-1185">Reference proteome</keyword>
<protein>
    <submittedName>
        <fullName evidence="1">Uncharacterized protein</fullName>
    </submittedName>
</protein>
<organism evidence="1 2">
    <name type="scientific">Stentor coeruleus</name>
    <dbReference type="NCBI Taxonomy" id="5963"/>
    <lineage>
        <taxon>Eukaryota</taxon>
        <taxon>Sar</taxon>
        <taxon>Alveolata</taxon>
        <taxon>Ciliophora</taxon>
        <taxon>Postciliodesmatophora</taxon>
        <taxon>Heterotrichea</taxon>
        <taxon>Heterotrichida</taxon>
        <taxon>Stentoridae</taxon>
        <taxon>Stentor</taxon>
    </lineage>
</organism>
<comment type="caution">
    <text evidence="1">The sequence shown here is derived from an EMBL/GenBank/DDBJ whole genome shotgun (WGS) entry which is preliminary data.</text>
</comment>
<reference evidence="1 2" key="1">
    <citation type="submission" date="2016-11" db="EMBL/GenBank/DDBJ databases">
        <title>The macronuclear genome of Stentor coeruleus: a giant cell with tiny introns.</title>
        <authorList>
            <person name="Slabodnick M."/>
            <person name="Ruby J.G."/>
            <person name="Reiff S.B."/>
            <person name="Swart E.C."/>
            <person name="Gosai S."/>
            <person name="Prabakaran S."/>
            <person name="Witkowska E."/>
            <person name="Larue G.E."/>
            <person name="Fisher S."/>
            <person name="Freeman R.M."/>
            <person name="Gunawardena J."/>
            <person name="Chu W."/>
            <person name="Stover N.A."/>
            <person name="Gregory B.D."/>
            <person name="Nowacki M."/>
            <person name="Derisi J."/>
            <person name="Roy S.W."/>
            <person name="Marshall W.F."/>
            <person name="Sood P."/>
        </authorList>
    </citation>
    <scope>NUCLEOTIDE SEQUENCE [LARGE SCALE GENOMIC DNA]</scope>
    <source>
        <strain evidence="1">WM001</strain>
    </source>
</reference>
<proteinExistence type="predicted"/>
<dbReference type="AlphaFoldDB" id="A0A1R2B2H1"/>
<dbReference type="Proteomes" id="UP000187209">
    <property type="component" value="Unassembled WGS sequence"/>
</dbReference>
<dbReference type="EMBL" id="MPUH01001051">
    <property type="protein sequence ID" value="OMJ70820.1"/>
    <property type="molecule type" value="Genomic_DNA"/>
</dbReference>
<name>A0A1R2B2H1_9CILI</name>
<gene>
    <name evidence="1" type="ORF">SteCoe_31120</name>
</gene>
<accession>A0A1R2B2H1</accession>
<sequence length="213" mass="24375">MKNIKKAQPLFLPTFPIKSTPKSKQKPRKTAEIPYNIKISEKMCKELSIRIVTSCDNSPNISYRNQNNFCELNSLIMTPIRLTNLEISLPNFSASNSPKIKNKRINTMASRRKSIDCKIYTRYSTNIPAEIITTRCSTSLNSTKPKLEEMRKKEAKFFCRSEQFSYGLSRDKVNDSLRICLPGYGKTDIGRILESDSASQTVYSPIYTNNCDF</sequence>
<evidence type="ECO:0000313" key="2">
    <source>
        <dbReference type="Proteomes" id="UP000187209"/>
    </source>
</evidence>
<evidence type="ECO:0000313" key="1">
    <source>
        <dbReference type="EMBL" id="OMJ70820.1"/>
    </source>
</evidence>